<gene>
    <name evidence="2" type="primary">KAFR0A03510</name>
    <name evidence="2" type="ORF">KAFR_0A03510</name>
</gene>
<accession>H2AN36</accession>
<dbReference type="InterPro" id="IPR014752">
    <property type="entry name" value="Arrestin-like_C"/>
</dbReference>
<keyword evidence="3" id="KW-1185">Reference proteome</keyword>
<evidence type="ECO:0000313" key="2">
    <source>
        <dbReference type="EMBL" id="CCF55786.1"/>
    </source>
</evidence>
<dbReference type="KEGG" id="kaf:KAFR_0A03510"/>
<dbReference type="RefSeq" id="XP_003954921.1">
    <property type="nucleotide sequence ID" value="XM_003954872.1"/>
</dbReference>
<dbReference type="Pfam" id="PF00339">
    <property type="entry name" value="Arrestin_N"/>
    <property type="match status" value="1"/>
</dbReference>
<protein>
    <recommendedName>
        <fullName evidence="1">Arrestin C-terminal-like domain-containing protein</fullName>
    </recommendedName>
</protein>
<dbReference type="SMART" id="SM01017">
    <property type="entry name" value="Arrestin_C"/>
    <property type="match status" value="1"/>
</dbReference>
<organism evidence="2 3">
    <name type="scientific">Kazachstania africana (strain ATCC 22294 / BCRC 22015 / CBS 2517 / CECT 1963 / NBRC 1671 / NRRL Y-8276)</name>
    <name type="common">Yeast</name>
    <name type="synonym">Kluyveromyces africanus</name>
    <dbReference type="NCBI Taxonomy" id="1071382"/>
    <lineage>
        <taxon>Eukaryota</taxon>
        <taxon>Fungi</taxon>
        <taxon>Dikarya</taxon>
        <taxon>Ascomycota</taxon>
        <taxon>Saccharomycotina</taxon>
        <taxon>Saccharomycetes</taxon>
        <taxon>Saccharomycetales</taxon>
        <taxon>Saccharomycetaceae</taxon>
        <taxon>Kazachstania</taxon>
    </lineage>
</organism>
<dbReference type="GO" id="GO:0070086">
    <property type="term" value="P:ubiquitin-dependent endocytosis"/>
    <property type="evidence" value="ECO:0007669"/>
    <property type="project" value="TreeGrafter"/>
</dbReference>
<dbReference type="InParanoid" id="H2AN36"/>
<dbReference type="PANTHER" id="PTHR11188:SF168">
    <property type="entry name" value="PROTEIN ECM21-RELATED"/>
    <property type="match status" value="1"/>
</dbReference>
<dbReference type="EMBL" id="HE650821">
    <property type="protein sequence ID" value="CCF55786.1"/>
    <property type="molecule type" value="Genomic_DNA"/>
</dbReference>
<sequence>MSYYDIFPIEEEFNLETFNLSQLKPIATCNSYSIYLKLVEPIIYLRGFPNSVSPNDPIFNTHSSNVLRGYLVLSVIKPYKFKSIELQLSGISKLEWPNSKDNKIETFSIIDHKWSFYDANSSPSHDNATLYRPISNSTTRRHSTSSLSSSSSMFENLFAKSDMANDPTYFQPGMYFYTFQYIIPHSVPESIEVPYGSIKYQLRLIVKNYKKFNSKSVKLLPITIIRSPSDTSIEENEPIIINKDWKSKIFYNIVIHSKICILDGFLPISITMIPMDKVIVHRVRVWITETINYHSTKDPSLHRSAATREYLLSELKGKSSSDSHPRYQNPNDFDNLLESNDTDDIGNRNFEFQVYVPKNINSFSKLHPDTFFNSIVINHWIKISFRVSIKNDDNKLKHFEVSIDSPLHILDKFCSHANILLPNYYNSIDDTLPNIYFPDEIIHSDIMSSETNAMDPMLPVRTDTNIQNYTHFKPIASSKLSSNIYQPRSLPIDLVASQAIPSSPIINDKNTIMSSLFPPFPPPPYDAAIPTIDERSILNEINIKDYGTDFSTTAKVNNNSNHYSCQRKINSSKISNFRKVSEILNEDDEIDLGNFNSHNWGSWEPIPLNH</sequence>
<dbReference type="InterPro" id="IPR011022">
    <property type="entry name" value="Arrestin_C-like"/>
</dbReference>
<dbReference type="Proteomes" id="UP000005220">
    <property type="component" value="Chromosome 1"/>
</dbReference>
<evidence type="ECO:0000259" key="1">
    <source>
        <dbReference type="SMART" id="SM01017"/>
    </source>
</evidence>
<dbReference type="GO" id="GO:0005829">
    <property type="term" value="C:cytosol"/>
    <property type="evidence" value="ECO:0007669"/>
    <property type="project" value="TreeGrafter"/>
</dbReference>
<name>H2AN36_KAZAF</name>
<dbReference type="Gene3D" id="2.60.40.640">
    <property type="match status" value="1"/>
</dbReference>
<dbReference type="OrthoDB" id="2238745at2759"/>
<dbReference type="AlphaFoldDB" id="H2AN36"/>
<proteinExistence type="predicted"/>
<dbReference type="InterPro" id="IPR011021">
    <property type="entry name" value="Arrestin-like_N"/>
</dbReference>
<feature type="domain" description="Arrestin C-terminal-like" evidence="1">
    <location>
        <begin position="245"/>
        <end position="413"/>
    </location>
</feature>
<dbReference type="GeneID" id="13885993"/>
<evidence type="ECO:0000313" key="3">
    <source>
        <dbReference type="Proteomes" id="UP000005220"/>
    </source>
</evidence>
<reference evidence="2 3" key="1">
    <citation type="journal article" date="2011" name="Proc. Natl. Acad. Sci. U.S.A.">
        <title>Evolutionary erosion of yeast sex chromosomes by mating-type switching accidents.</title>
        <authorList>
            <person name="Gordon J.L."/>
            <person name="Armisen D."/>
            <person name="Proux-Wera E."/>
            <person name="Oheigeartaigh S.S."/>
            <person name="Byrne K.P."/>
            <person name="Wolfe K.H."/>
        </authorList>
    </citation>
    <scope>NUCLEOTIDE SEQUENCE [LARGE SCALE GENOMIC DNA]</scope>
    <source>
        <strain evidence="3">ATCC 22294 / BCRC 22015 / CBS 2517 / CECT 1963 / NBRC 1671 / NRRL Y-8276</strain>
    </source>
</reference>
<dbReference type="PANTHER" id="PTHR11188">
    <property type="entry name" value="ARRESTIN DOMAIN CONTAINING PROTEIN"/>
    <property type="match status" value="1"/>
</dbReference>
<dbReference type="Pfam" id="PF02752">
    <property type="entry name" value="Arrestin_C"/>
    <property type="match status" value="1"/>
</dbReference>
<dbReference type="GO" id="GO:0030674">
    <property type="term" value="F:protein-macromolecule adaptor activity"/>
    <property type="evidence" value="ECO:0007669"/>
    <property type="project" value="TreeGrafter"/>
</dbReference>
<dbReference type="eggNOG" id="KOG3780">
    <property type="taxonomic scope" value="Eukaryota"/>
</dbReference>
<dbReference type="InterPro" id="IPR050357">
    <property type="entry name" value="Arrestin_domain-protein"/>
</dbReference>
<dbReference type="HOGENOM" id="CLU_008578_0_1_1"/>
<dbReference type="GO" id="GO:0031625">
    <property type="term" value="F:ubiquitin protein ligase binding"/>
    <property type="evidence" value="ECO:0007669"/>
    <property type="project" value="TreeGrafter"/>
</dbReference>